<evidence type="ECO:0000313" key="3">
    <source>
        <dbReference type="Proteomes" id="UP000306985"/>
    </source>
</evidence>
<sequence length="138" mass="15182">MRPDATELGDARRRVEKLVCGLPGAPDGEASFSEPWEIRAFAIAVAAYDARQFEWAEFQLSLIESIRAWEADGGSEAGEPWSYYEHWLAALEDRLSGSGLLSEAELDGRTAVVLATPPDRDHHHAHLEPVCVDPARVA</sequence>
<dbReference type="InterPro" id="IPR042262">
    <property type="entry name" value="CN_hydtase_beta_C"/>
</dbReference>
<feature type="domain" description="Nitrile hydratase beta subunit-like N-terminal" evidence="1">
    <location>
        <begin position="29"/>
        <end position="118"/>
    </location>
</feature>
<dbReference type="EMBL" id="SZZH01000005">
    <property type="protein sequence ID" value="TKV57427.1"/>
    <property type="molecule type" value="Genomic_DNA"/>
</dbReference>
<dbReference type="OrthoDB" id="9811616at2"/>
<accession>A0A4U6QBI1</accession>
<dbReference type="InterPro" id="IPR049054">
    <property type="entry name" value="CN_hydtase_beta-like_N"/>
</dbReference>
<dbReference type="Gene3D" id="1.10.472.20">
    <property type="entry name" value="Nitrile hydratase, beta subunit"/>
    <property type="match status" value="1"/>
</dbReference>
<dbReference type="Pfam" id="PF21006">
    <property type="entry name" value="NHase_beta_N"/>
    <property type="match status" value="1"/>
</dbReference>
<name>A0A4U6QBI1_9ACTN</name>
<evidence type="ECO:0000259" key="1">
    <source>
        <dbReference type="Pfam" id="PF21006"/>
    </source>
</evidence>
<dbReference type="InterPro" id="IPR023808">
    <property type="entry name" value="Nitrile_Hydratase_acc_put"/>
</dbReference>
<dbReference type="AlphaFoldDB" id="A0A4U6QBI1"/>
<proteinExistence type="predicted"/>
<organism evidence="2 3">
    <name type="scientific">Nakamurella flava</name>
    <dbReference type="NCBI Taxonomy" id="2576308"/>
    <lineage>
        <taxon>Bacteria</taxon>
        <taxon>Bacillati</taxon>
        <taxon>Actinomycetota</taxon>
        <taxon>Actinomycetes</taxon>
        <taxon>Nakamurellales</taxon>
        <taxon>Nakamurellaceae</taxon>
        <taxon>Nakamurella</taxon>
    </lineage>
</organism>
<dbReference type="NCBIfam" id="TIGR03889">
    <property type="entry name" value="nitrile_acc"/>
    <property type="match status" value="1"/>
</dbReference>
<comment type="caution">
    <text evidence="2">The sequence shown here is derived from an EMBL/GenBank/DDBJ whole genome shotgun (WGS) entry which is preliminary data.</text>
</comment>
<dbReference type="Proteomes" id="UP000306985">
    <property type="component" value="Unassembled WGS sequence"/>
</dbReference>
<keyword evidence="3" id="KW-1185">Reference proteome</keyword>
<reference evidence="2 3" key="1">
    <citation type="submission" date="2019-05" db="EMBL/GenBank/DDBJ databases">
        <title>Nakamurella sp. N5BH11, whole genome shotgun sequence.</title>
        <authorList>
            <person name="Tuo L."/>
        </authorList>
    </citation>
    <scope>NUCLEOTIDE SEQUENCE [LARGE SCALE GENOMIC DNA]</scope>
    <source>
        <strain evidence="2 3">N5BH11</strain>
    </source>
</reference>
<dbReference type="InterPro" id="IPR008990">
    <property type="entry name" value="Elect_transpt_acc-like_dom_sf"/>
</dbReference>
<gene>
    <name evidence="2" type="ORF">FDO65_17335</name>
</gene>
<evidence type="ECO:0000313" key="2">
    <source>
        <dbReference type="EMBL" id="TKV57427.1"/>
    </source>
</evidence>
<dbReference type="SUPFAM" id="SSF50090">
    <property type="entry name" value="Electron transport accessory proteins"/>
    <property type="match status" value="1"/>
</dbReference>
<protein>
    <submittedName>
        <fullName evidence="2">Nitrile hydratase accessory protein</fullName>
    </submittedName>
</protein>